<accession>A0ABS4W822</accession>
<feature type="transmembrane region" description="Helical" evidence="6">
    <location>
        <begin position="49"/>
        <end position="65"/>
    </location>
</feature>
<dbReference type="Gene3D" id="1.20.1250.20">
    <property type="entry name" value="MFS general substrate transporter like domains"/>
    <property type="match status" value="1"/>
</dbReference>
<evidence type="ECO:0000256" key="4">
    <source>
        <dbReference type="ARBA" id="ARBA00022989"/>
    </source>
</evidence>
<comment type="caution">
    <text evidence="8">The sequence shown here is derived from an EMBL/GenBank/DDBJ whole genome shotgun (WGS) entry which is preliminary data.</text>
</comment>
<dbReference type="SUPFAM" id="SSF103473">
    <property type="entry name" value="MFS general substrate transporter"/>
    <property type="match status" value="1"/>
</dbReference>
<dbReference type="PROSITE" id="PS50850">
    <property type="entry name" value="MFS"/>
    <property type="match status" value="1"/>
</dbReference>
<dbReference type="InterPro" id="IPR036259">
    <property type="entry name" value="MFS_trans_sf"/>
</dbReference>
<dbReference type="CDD" id="cd17321">
    <property type="entry name" value="MFS_MMR_MDR_like"/>
    <property type="match status" value="1"/>
</dbReference>
<reference evidence="8 9" key="1">
    <citation type="submission" date="2021-03" db="EMBL/GenBank/DDBJ databases">
        <title>Sequencing the genomes of 1000 actinobacteria strains.</title>
        <authorList>
            <person name="Klenk H.-P."/>
        </authorList>
    </citation>
    <scope>NUCLEOTIDE SEQUENCE [LARGE SCALE GENOMIC DNA]</scope>
    <source>
        <strain evidence="8 9">DSM 15454</strain>
    </source>
</reference>
<dbReference type="PANTHER" id="PTHR42718">
    <property type="entry name" value="MAJOR FACILITATOR SUPERFAMILY MULTIDRUG TRANSPORTER MFSC"/>
    <property type="match status" value="1"/>
</dbReference>
<evidence type="ECO:0000259" key="7">
    <source>
        <dbReference type="PROSITE" id="PS50850"/>
    </source>
</evidence>
<name>A0ABS4W822_9MICC</name>
<evidence type="ECO:0000313" key="8">
    <source>
        <dbReference type="EMBL" id="MBP2372345.1"/>
    </source>
</evidence>
<protein>
    <submittedName>
        <fullName evidence="8">EmrB/QacA subfamily drug resistance transporter</fullName>
    </submittedName>
</protein>
<evidence type="ECO:0000256" key="6">
    <source>
        <dbReference type="SAM" id="Phobius"/>
    </source>
</evidence>
<dbReference type="Gene3D" id="1.20.1720.10">
    <property type="entry name" value="Multidrug resistance protein D"/>
    <property type="match status" value="1"/>
</dbReference>
<evidence type="ECO:0000256" key="2">
    <source>
        <dbReference type="ARBA" id="ARBA00022448"/>
    </source>
</evidence>
<feature type="transmembrane region" description="Helical" evidence="6">
    <location>
        <begin position="323"/>
        <end position="341"/>
    </location>
</feature>
<dbReference type="Proteomes" id="UP000766570">
    <property type="component" value="Unassembled WGS sequence"/>
</dbReference>
<dbReference type="RefSeq" id="WP_342592328.1">
    <property type="nucleotide sequence ID" value="NZ_BAAAMI010000022.1"/>
</dbReference>
<dbReference type="Pfam" id="PF07690">
    <property type="entry name" value="MFS_1"/>
    <property type="match status" value="1"/>
</dbReference>
<sequence length="542" mass="55281">MTRKLGNKWFTLAVLAGALAMIVLDGTIVGVSLPAMIQDLGMGLTQAQWVNSLYSVVLAALLMTAGRLGDRVGRRRLLALGVGLFVLGSLSAALATGPGTLITSRALQGIGGAAVLPSTLSSMNSLFRGKERAAAFGVWGAVMSGAAAIGPLAGGAFTTYLDWRWIFWVNLPLGILVILGIWRFVPETTNAAKGRGADLLGVLLSAVGFGLLVFALIEGPSWGWWFPRSAVDFGPLEWPADAAVSLIPLLGLAALASLAAFIGWELRRARTGKSTLLDLSLFTHPTFSWGNATATMVAMGEFGLLLVLPLYLINVLGTDPMGAGLILAGMAAGAFLSGALARRLAEAMGADRVVMLGLGMEITGVAALLFVLGAGAPLLPLVGSLVFYGLGLGLASAQLTSTVLRDIPTESSGQGSATQSTVRQLGAGFGTAIAGSVLAVATTHAATTNLVSLALPGLDAGDWARKLSDSAGGLIPLIQHGNAGAAFGPHAAQVAGAMSEAFTSGVQAAMVAAVICLAIGWVGSLQVSRAARRAQLVPATDH</sequence>
<dbReference type="PANTHER" id="PTHR42718:SF9">
    <property type="entry name" value="MAJOR FACILITATOR SUPERFAMILY MULTIDRUG TRANSPORTER MFSC"/>
    <property type="match status" value="1"/>
</dbReference>
<keyword evidence="3 6" id="KW-0812">Transmembrane</keyword>
<feature type="transmembrane region" description="Helical" evidence="6">
    <location>
        <begin position="506"/>
        <end position="525"/>
    </location>
</feature>
<feature type="transmembrane region" description="Helical" evidence="6">
    <location>
        <begin position="77"/>
        <end position="96"/>
    </location>
</feature>
<feature type="transmembrane region" description="Helical" evidence="6">
    <location>
        <begin position="165"/>
        <end position="185"/>
    </location>
</feature>
<feature type="transmembrane region" description="Helical" evidence="6">
    <location>
        <begin position="242"/>
        <end position="266"/>
    </location>
</feature>
<keyword evidence="2" id="KW-0813">Transport</keyword>
<feature type="transmembrane region" description="Helical" evidence="6">
    <location>
        <begin position="102"/>
        <end position="121"/>
    </location>
</feature>
<feature type="transmembrane region" description="Helical" evidence="6">
    <location>
        <begin position="425"/>
        <end position="446"/>
    </location>
</feature>
<evidence type="ECO:0000256" key="1">
    <source>
        <dbReference type="ARBA" id="ARBA00004651"/>
    </source>
</evidence>
<keyword evidence="5 6" id="KW-0472">Membrane</keyword>
<feature type="transmembrane region" description="Helical" evidence="6">
    <location>
        <begin position="385"/>
        <end position="404"/>
    </location>
</feature>
<dbReference type="EMBL" id="JAGIOE010000001">
    <property type="protein sequence ID" value="MBP2372345.1"/>
    <property type="molecule type" value="Genomic_DNA"/>
</dbReference>
<feature type="transmembrane region" description="Helical" evidence="6">
    <location>
        <begin position="287"/>
        <end position="311"/>
    </location>
</feature>
<keyword evidence="9" id="KW-1185">Reference proteome</keyword>
<comment type="subcellular location">
    <subcellularLocation>
        <location evidence="1">Cell membrane</location>
        <topology evidence="1">Multi-pass membrane protein</topology>
    </subcellularLocation>
</comment>
<organism evidence="8 9">
    <name type="scientific">Paeniglutamicibacter psychrophenolicus</name>
    <dbReference type="NCBI Taxonomy" id="257454"/>
    <lineage>
        <taxon>Bacteria</taxon>
        <taxon>Bacillati</taxon>
        <taxon>Actinomycetota</taxon>
        <taxon>Actinomycetes</taxon>
        <taxon>Micrococcales</taxon>
        <taxon>Micrococcaceae</taxon>
        <taxon>Paeniglutamicibacter</taxon>
    </lineage>
</organism>
<feature type="transmembrane region" description="Helical" evidence="6">
    <location>
        <begin position="353"/>
        <end position="379"/>
    </location>
</feature>
<proteinExistence type="predicted"/>
<feature type="domain" description="Major facilitator superfamily (MFS) profile" evidence="7">
    <location>
        <begin position="11"/>
        <end position="532"/>
    </location>
</feature>
<feature type="transmembrane region" description="Helical" evidence="6">
    <location>
        <begin position="133"/>
        <end position="153"/>
    </location>
</feature>
<evidence type="ECO:0000313" key="9">
    <source>
        <dbReference type="Proteomes" id="UP000766570"/>
    </source>
</evidence>
<gene>
    <name evidence="8" type="ORF">JOF46_000257</name>
</gene>
<evidence type="ECO:0000256" key="3">
    <source>
        <dbReference type="ARBA" id="ARBA00022692"/>
    </source>
</evidence>
<keyword evidence="4 6" id="KW-1133">Transmembrane helix</keyword>
<feature type="transmembrane region" description="Helical" evidence="6">
    <location>
        <begin position="12"/>
        <end position="37"/>
    </location>
</feature>
<dbReference type="InterPro" id="IPR020846">
    <property type="entry name" value="MFS_dom"/>
</dbReference>
<evidence type="ECO:0000256" key="5">
    <source>
        <dbReference type="ARBA" id="ARBA00023136"/>
    </source>
</evidence>
<dbReference type="InterPro" id="IPR011701">
    <property type="entry name" value="MFS"/>
</dbReference>
<feature type="transmembrane region" description="Helical" evidence="6">
    <location>
        <begin position="197"/>
        <end position="217"/>
    </location>
</feature>